<accession>A0A370DBC5</accession>
<dbReference type="Proteomes" id="UP000254771">
    <property type="component" value="Unassembled WGS sequence"/>
</dbReference>
<evidence type="ECO:0000313" key="1">
    <source>
        <dbReference type="EMBL" id="RDH82195.1"/>
    </source>
</evidence>
<organism evidence="1 2">
    <name type="scientific">endosymbiont of Escarpia spicata</name>
    <dbReference type="NCBI Taxonomy" id="2200908"/>
    <lineage>
        <taxon>Bacteria</taxon>
        <taxon>Pseudomonadati</taxon>
        <taxon>Pseudomonadota</taxon>
        <taxon>Gammaproteobacteria</taxon>
        <taxon>sulfur-oxidizing symbionts</taxon>
    </lineage>
</organism>
<evidence type="ECO:0000313" key="2">
    <source>
        <dbReference type="Proteomes" id="UP000254771"/>
    </source>
</evidence>
<sequence length="90" mass="9895">MLAMLFLLDRHNNFPGYLELPFFRQFRTEIRPGNTLGSCRLSAWEDLSLGRMLKSFSAIGGEKGVLALFEEGLGGIVFPGESGWGVFPGA</sequence>
<dbReference type="EMBL" id="QFXE01000021">
    <property type="protein sequence ID" value="RDH82195.1"/>
    <property type="molecule type" value="Genomic_DNA"/>
</dbReference>
<gene>
    <name evidence="1" type="ORF">DIZ78_17445</name>
</gene>
<reference evidence="1 2" key="1">
    <citation type="journal article" date="2018" name="ISME J.">
        <title>Endosymbiont genomes yield clues of tubeworm success.</title>
        <authorList>
            <person name="Li Y."/>
            <person name="Liles M.R."/>
            <person name="Halanych K.M."/>
        </authorList>
    </citation>
    <scope>NUCLEOTIDE SEQUENCE [LARGE SCALE GENOMIC DNA]</scope>
    <source>
        <strain evidence="1">A1462</strain>
    </source>
</reference>
<proteinExistence type="predicted"/>
<name>A0A370DBC5_9GAMM</name>
<comment type="caution">
    <text evidence="1">The sequence shown here is derived from an EMBL/GenBank/DDBJ whole genome shotgun (WGS) entry which is preliminary data.</text>
</comment>
<keyword evidence="2" id="KW-1185">Reference proteome</keyword>
<dbReference type="AlphaFoldDB" id="A0A370DBC5"/>
<protein>
    <submittedName>
        <fullName evidence="1">Uncharacterized protein</fullName>
    </submittedName>
</protein>